<name>A0ABR2QQ69_9ROSI</name>
<protein>
    <submittedName>
        <fullName evidence="1">Uncharacterized protein</fullName>
    </submittedName>
</protein>
<dbReference type="Proteomes" id="UP001396334">
    <property type="component" value="Unassembled WGS sequence"/>
</dbReference>
<evidence type="ECO:0000313" key="2">
    <source>
        <dbReference type="Proteomes" id="UP001396334"/>
    </source>
</evidence>
<comment type="caution">
    <text evidence="1">The sequence shown here is derived from an EMBL/GenBank/DDBJ whole genome shotgun (WGS) entry which is preliminary data.</text>
</comment>
<organism evidence="1 2">
    <name type="scientific">Hibiscus sabdariffa</name>
    <name type="common">roselle</name>
    <dbReference type="NCBI Taxonomy" id="183260"/>
    <lineage>
        <taxon>Eukaryota</taxon>
        <taxon>Viridiplantae</taxon>
        <taxon>Streptophyta</taxon>
        <taxon>Embryophyta</taxon>
        <taxon>Tracheophyta</taxon>
        <taxon>Spermatophyta</taxon>
        <taxon>Magnoliopsida</taxon>
        <taxon>eudicotyledons</taxon>
        <taxon>Gunneridae</taxon>
        <taxon>Pentapetalae</taxon>
        <taxon>rosids</taxon>
        <taxon>malvids</taxon>
        <taxon>Malvales</taxon>
        <taxon>Malvaceae</taxon>
        <taxon>Malvoideae</taxon>
        <taxon>Hibiscus</taxon>
    </lineage>
</organism>
<reference evidence="1 2" key="1">
    <citation type="journal article" date="2024" name="G3 (Bethesda)">
        <title>Genome assembly of Hibiscus sabdariffa L. provides insights into metabolisms of medicinal natural products.</title>
        <authorList>
            <person name="Kim T."/>
        </authorList>
    </citation>
    <scope>NUCLEOTIDE SEQUENCE [LARGE SCALE GENOMIC DNA]</scope>
    <source>
        <strain evidence="1">TK-2024</strain>
        <tissue evidence="1">Old leaves</tissue>
    </source>
</reference>
<keyword evidence="2" id="KW-1185">Reference proteome</keyword>
<sequence length="153" mass="16715">MVIVVGKGIMVTEALGLRGMRCVGVAMKIESGGGGAFADRERWSEIDEGLELVPADTSVVIRIGTSESFPSSESRDHGTQFSKRLFELCPGEELIVIGIAIQEMLPQLLLTQGSGLRLSMSWNSFNNSNDGHLVLRTLGFRLRISVVQWDAQH</sequence>
<accession>A0ABR2QQ69</accession>
<proteinExistence type="predicted"/>
<dbReference type="EMBL" id="JBBPBN010000034">
    <property type="protein sequence ID" value="KAK9002816.1"/>
    <property type="molecule type" value="Genomic_DNA"/>
</dbReference>
<gene>
    <name evidence="1" type="ORF">V6N11_060396</name>
</gene>
<evidence type="ECO:0000313" key="1">
    <source>
        <dbReference type="EMBL" id="KAK9002816.1"/>
    </source>
</evidence>